<keyword evidence="4" id="KW-1185">Reference proteome</keyword>
<dbReference type="InterPro" id="IPR025349">
    <property type="entry name" value="DUF4253"/>
</dbReference>
<dbReference type="Proteomes" id="UP000006755">
    <property type="component" value="Unassembled WGS sequence"/>
</dbReference>
<dbReference type="OrthoDB" id="4827574at2"/>
<evidence type="ECO:0000256" key="1">
    <source>
        <dbReference type="SAM" id="SignalP"/>
    </source>
</evidence>
<dbReference type="AlphaFoldDB" id="K2J4C8"/>
<keyword evidence="1" id="KW-0732">Signal</keyword>
<reference evidence="3 4" key="1">
    <citation type="journal article" date="2012" name="J. Bacteriol.">
        <title>Genome Sequence of Gallaecimonas xiamenensis Type Strain 3-C-1.</title>
        <authorList>
            <person name="Lai Q."/>
            <person name="Wang L."/>
            <person name="Wang W."/>
            <person name="Shao Z."/>
        </authorList>
    </citation>
    <scope>NUCLEOTIDE SEQUENCE [LARGE SCALE GENOMIC DNA]</scope>
    <source>
        <strain evidence="3 4">3-C-1</strain>
    </source>
</reference>
<organism evidence="3 4">
    <name type="scientific">Gallaecimonas xiamenensis 3-C-1</name>
    <dbReference type="NCBI Taxonomy" id="745411"/>
    <lineage>
        <taxon>Bacteria</taxon>
        <taxon>Pseudomonadati</taxon>
        <taxon>Pseudomonadota</taxon>
        <taxon>Gammaproteobacteria</taxon>
        <taxon>Enterobacterales</taxon>
        <taxon>Gallaecimonadaceae</taxon>
        <taxon>Gallaecimonas</taxon>
    </lineage>
</organism>
<accession>K2J4C8</accession>
<dbReference type="PROSITE" id="PS51257">
    <property type="entry name" value="PROKAR_LIPOPROTEIN"/>
    <property type="match status" value="1"/>
</dbReference>
<dbReference type="EMBL" id="AMRI01000001">
    <property type="protein sequence ID" value="EKE77901.1"/>
    <property type="molecule type" value="Genomic_DNA"/>
</dbReference>
<feature type="domain" description="DUF4253" evidence="2">
    <location>
        <begin position="107"/>
        <end position="209"/>
    </location>
</feature>
<sequence length="210" mass="23044">MKRTLILFLLALLAGCGPRYSSQEQQLLDANGIDDIARAALRPYAKNLRQLKKPGAGGKVEDTPGLMIRIAPDTASDTLVKLRQAMVNSTSQVYVYGHFYGFADDLLVVVPTRDEQSYLDAAATQGTNGQPSNAQVKDYYQDLCQQFQLELVGAGGDWLRAKVLGPNPDWFALAKAAYTINPDILNPQVNSIDALAANIEHNGAIYLFWR</sequence>
<evidence type="ECO:0000313" key="4">
    <source>
        <dbReference type="Proteomes" id="UP000006755"/>
    </source>
</evidence>
<feature type="signal peptide" evidence="1">
    <location>
        <begin position="1"/>
        <end position="21"/>
    </location>
</feature>
<protein>
    <recommendedName>
        <fullName evidence="2">DUF4253 domain-containing protein</fullName>
    </recommendedName>
</protein>
<name>K2J4C8_9GAMM</name>
<gene>
    <name evidence="3" type="ORF">B3C1_00535</name>
</gene>
<dbReference type="STRING" id="745411.B3C1_00535"/>
<comment type="caution">
    <text evidence="3">The sequence shown here is derived from an EMBL/GenBank/DDBJ whole genome shotgun (WGS) entry which is preliminary data.</text>
</comment>
<proteinExistence type="predicted"/>
<feature type="chain" id="PRO_5003859049" description="DUF4253 domain-containing protein" evidence="1">
    <location>
        <begin position="22"/>
        <end position="210"/>
    </location>
</feature>
<dbReference type="Pfam" id="PF14062">
    <property type="entry name" value="DUF4253"/>
    <property type="match status" value="1"/>
</dbReference>
<evidence type="ECO:0000313" key="3">
    <source>
        <dbReference type="EMBL" id="EKE77901.1"/>
    </source>
</evidence>
<evidence type="ECO:0000259" key="2">
    <source>
        <dbReference type="Pfam" id="PF14062"/>
    </source>
</evidence>
<dbReference type="RefSeq" id="WP_008482187.1">
    <property type="nucleotide sequence ID" value="NZ_AMRI01000001.1"/>
</dbReference>